<sequence length="653" mass="72836">MEDLLNQSLMLDAALHGMKNSSEQKKRIKEFLSEHQGVEIPSSLLTSPELEWFNKSSEGLSGKIIILDFFTYCCINCIHAMPILEALDSKYSKKDVSLIGVHSAKFLNEKSSKNIQHALSRYGIFRPVVNDHSYTLWNVFAITCWPSILIIDQNLRLRKYFVGENFLKGVETFVDTLLDIPSEVSPELTLMKPLNLQGLYYPGKMSTLKGKICISDGGNHRILVFGDLPDPIVIGDGSKGFMDGPFNTTRFSSPQGVFIYDDNTIFVADTGNHLIRKISLKDASVSTILGTGEKGLDFIGGNRMRDQAISSPWDLCIGPGPKGSGEVLYIAMAGSHQIWGYGLTDTEWWKGVKREAGMGFAIAGNGREENRNNSYPHQASFAQPSGICYYEEYESIFIADSESSSIRRLNLKDGSVKNVSGGERDPTNLFAFGDVDGKGINAKLQHPLSVTPFIDGNLLVCDSYNHKLKIIGNLNDKSPNCTTFQPSVFLTLQEPSDIIYSSFDGLIYVCDTNNHQILVYNASNNELRTMDIPIINPVKSKSRIKKEDINIKFKLKSKSFQICLISKTENKRIQDGKLLEKSNFCSTSTKLDANKFIINCNTKDLSGNICILLNIMVCNSEDKTCKMTQINYILDYSVSCSAVEEEDRKEIEI</sequence>
<accession>A0A0K2SVT2</accession>
<dbReference type="RefSeq" id="XP_040572399.1">
    <property type="nucleotide sequence ID" value="XM_040716465.2"/>
</dbReference>
<dbReference type="RefSeq" id="XP_071746174.1">
    <property type="nucleotide sequence ID" value="XM_071890073.1"/>
</dbReference>
<reference evidence="4" key="1">
    <citation type="submission" date="2014-05" db="EMBL/GenBank/DDBJ databases">
        <authorList>
            <person name="Chronopoulou M."/>
        </authorList>
    </citation>
    <scope>NUCLEOTIDE SEQUENCE</scope>
    <source>
        <tissue evidence="4">Whole organism</tissue>
    </source>
</reference>
<protein>
    <submittedName>
        <fullName evidence="4">NHL repeatcontaining protein 2like [Strongylocentrotus purpuratus]</fullName>
    </submittedName>
</protein>
<dbReference type="InterPro" id="IPR001258">
    <property type="entry name" value="NHL_repeat"/>
</dbReference>
<dbReference type="PROSITE" id="PS51125">
    <property type="entry name" value="NHL"/>
    <property type="match status" value="1"/>
</dbReference>
<dbReference type="PANTHER" id="PTHR46388">
    <property type="entry name" value="NHL REPEAT-CONTAINING PROTEIN 2"/>
    <property type="match status" value="1"/>
</dbReference>
<dbReference type="Gene3D" id="2.120.10.30">
    <property type="entry name" value="TolB, C-terminal domain"/>
    <property type="match status" value="2"/>
</dbReference>
<dbReference type="InterPro" id="IPR012336">
    <property type="entry name" value="Thioredoxin-like_fold"/>
</dbReference>
<dbReference type="EMBL" id="HACA01000532">
    <property type="protein sequence ID" value="CDW17893.1"/>
    <property type="molecule type" value="Transcribed_RNA"/>
</dbReference>
<dbReference type="KEGG" id="lsm:121121512"/>
<dbReference type="RefSeq" id="XP_040572396.1">
    <property type="nucleotide sequence ID" value="XM_040716462.2"/>
</dbReference>
<dbReference type="InterPro" id="IPR013766">
    <property type="entry name" value="Thioredoxin_domain"/>
</dbReference>
<dbReference type="Pfam" id="PF13905">
    <property type="entry name" value="Thioredoxin_8"/>
    <property type="match status" value="1"/>
</dbReference>
<feature type="repeat" description="NHL" evidence="2">
    <location>
        <begin position="492"/>
        <end position="523"/>
    </location>
</feature>
<dbReference type="InterPro" id="IPR045302">
    <property type="entry name" value="NHL2_NHL_rpt_dom"/>
</dbReference>
<dbReference type="RefSeq" id="XP_040572398.1">
    <property type="nucleotide sequence ID" value="XM_040716464.2"/>
</dbReference>
<dbReference type="GeneID" id="121121512"/>
<dbReference type="InterPro" id="IPR036249">
    <property type="entry name" value="Thioredoxin-like_sf"/>
</dbReference>
<evidence type="ECO:0000313" key="4">
    <source>
        <dbReference type="EMBL" id="CDW17893.1"/>
    </source>
</evidence>
<dbReference type="CDD" id="cd14951">
    <property type="entry name" value="NHL-2_like"/>
    <property type="match status" value="1"/>
</dbReference>
<dbReference type="PROSITE" id="PS51352">
    <property type="entry name" value="THIOREDOXIN_2"/>
    <property type="match status" value="1"/>
</dbReference>
<dbReference type="SUPFAM" id="SSF52833">
    <property type="entry name" value="Thioredoxin-like"/>
    <property type="match status" value="1"/>
</dbReference>
<keyword evidence="1" id="KW-0677">Repeat</keyword>
<evidence type="ECO:0000256" key="1">
    <source>
        <dbReference type="ARBA" id="ARBA00022737"/>
    </source>
</evidence>
<dbReference type="Gene3D" id="3.40.30.10">
    <property type="entry name" value="Glutaredoxin"/>
    <property type="match status" value="1"/>
</dbReference>
<dbReference type="OrthoDB" id="273823at2759"/>
<evidence type="ECO:0000256" key="2">
    <source>
        <dbReference type="PROSITE-ProRule" id="PRU00504"/>
    </source>
</evidence>
<dbReference type="PANTHER" id="PTHR46388:SF2">
    <property type="entry name" value="NHL REPEAT-CONTAINING PROTEIN 2"/>
    <property type="match status" value="1"/>
</dbReference>
<proteinExistence type="predicted"/>
<name>A0A0K2SVT2_LEPSM</name>
<dbReference type="InterPro" id="IPR011042">
    <property type="entry name" value="6-blade_b-propeller_TolB-like"/>
</dbReference>
<feature type="domain" description="Thioredoxin" evidence="3">
    <location>
        <begin position="34"/>
        <end position="179"/>
    </location>
</feature>
<organism evidence="4">
    <name type="scientific">Lepeophtheirus salmonis</name>
    <name type="common">Salmon louse</name>
    <name type="synonym">Caligus salmonis</name>
    <dbReference type="NCBI Taxonomy" id="72036"/>
    <lineage>
        <taxon>Eukaryota</taxon>
        <taxon>Metazoa</taxon>
        <taxon>Ecdysozoa</taxon>
        <taxon>Arthropoda</taxon>
        <taxon>Crustacea</taxon>
        <taxon>Multicrustacea</taxon>
        <taxon>Hexanauplia</taxon>
        <taxon>Copepoda</taxon>
        <taxon>Siphonostomatoida</taxon>
        <taxon>Caligidae</taxon>
        <taxon>Lepeophtheirus</taxon>
    </lineage>
</organism>
<dbReference type="RefSeq" id="XP_040572397.1">
    <property type="nucleotide sequence ID" value="XM_040716463.2"/>
</dbReference>
<dbReference type="AlphaFoldDB" id="A0A0K2SVT2"/>
<dbReference type="SUPFAM" id="SSF63825">
    <property type="entry name" value="YWTD domain"/>
    <property type="match status" value="1"/>
</dbReference>
<evidence type="ECO:0000259" key="3">
    <source>
        <dbReference type="PROSITE" id="PS51352"/>
    </source>
</evidence>
<dbReference type="RefSeq" id="XP_040572395.1">
    <property type="nucleotide sequence ID" value="XM_040716461.2"/>
</dbReference>
<dbReference type="Pfam" id="PF01436">
    <property type="entry name" value="NHL"/>
    <property type="match status" value="1"/>
</dbReference>